<evidence type="ECO:0000256" key="1">
    <source>
        <dbReference type="ARBA" id="ARBA00022801"/>
    </source>
</evidence>
<gene>
    <name evidence="3" type="ORF">A2Y99_03380</name>
</gene>
<name>A0A1F5YJT9_9BACT</name>
<dbReference type="InterPro" id="IPR005754">
    <property type="entry name" value="Sortase"/>
</dbReference>
<evidence type="ECO:0000313" key="4">
    <source>
        <dbReference type="Proteomes" id="UP000178230"/>
    </source>
</evidence>
<dbReference type="SUPFAM" id="SSF63817">
    <property type="entry name" value="Sortase"/>
    <property type="match status" value="1"/>
</dbReference>
<dbReference type="InterPro" id="IPR023365">
    <property type="entry name" value="Sortase_dom-sf"/>
</dbReference>
<evidence type="ECO:0008006" key="5">
    <source>
        <dbReference type="Google" id="ProtNLM"/>
    </source>
</evidence>
<dbReference type="NCBIfam" id="TIGR01076">
    <property type="entry name" value="sortase_fam"/>
    <property type="match status" value="1"/>
</dbReference>
<keyword evidence="2" id="KW-1133">Transmembrane helix</keyword>
<comment type="caution">
    <text evidence="3">The sequence shown here is derived from an EMBL/GenBank/DDBJ whole genome shotgun (WGS) entry which is preliminary data.</text>
</comment>
<evidence type="ECO:0000256" key="2">
    <source>
        <dbReference type="SAM" id="Phobius"/>
    </source>
</evidence>
<keyword evidence="2" id="KW-0812">Transmembrane</keyword>
<dbReference type="Gene3D" id="2.40.260.10">
    <property type="entry name" value="Sortase"/>
    <property type="match status" value="1"/>
</dbReference>
<dbReference type="Pfam" id="PF04203">
    <property type="entry name" value="Sortase"/>
    <property type="match status" value="1"/>
</dbReference>
<dbReference type="AlphaFoldDB" id="A0A1F5YJT9"/>
<keyword evidence="1" id="KW-0378">Hydrolase</keyword>
<sequence length="251" mass="28856">MIQIWQYISEPIKIYLMSIYKYVKTKNNKTKKITFSISLIFIFTGIAIIIWTIFPILSFELLYAPKFGHLIEPIPNNLIKKAISSDAQQILGISVDYTKASSWFPKAQNIRLSLINSSYTLTIPKLNILDAEVLVGHEDLAKSLIHFIGPLPGEYGNPVIFGHSTLPFLYDPKDYKTIFSKLPDLENYDEIFLSSDSIIYKYQVFDMKVINPNDLSVLEQQYDDRYLTLITCVPPGTYLKRLVVRCRIADL</sequence>
<accession>A0A1F5YJT9</accession>
<dbReference type="Proteomes" id="UP000178230">
    <property type="component" value="Unassembled WGS sequence"/>
</dbReference>
<organism evidence="3 4">
    <name type="scientific">Candidatus Gottesmanbacteria bacterium RBG_13_37_7</name>
    <dbReference type="NCBI Taxonomy" id="1798369"/>
    <lineage>
        <taxon>Bacteria</taxon>
        <taxon>Candidatus Gottesmaniibacteriota</taxon>
    </lineage>
</organism>
<evidence type="ECO:0000313" key="3">
    <source>
        <dbReference type="EMBL" id="OGG00227.1"/>
    </source>
</evidence>
<protein>
    <recommendedName>
        <fullName evidence="5">Sortase</fullName>
    </recommendedName>
</protein>
<dbReference type="EMBL" id="MFIY01000018">
    <property type="protein sequence ID" value="OGG00227.1"/>
    <property type="molecule type" value="Genomic_DNA"/>
</dbReference>
<feature type="transmembrane region" description="Helical" evidence="2">
    <location>
        <begin position="33"/>
        <end position="54"/>
    </location>
</feature>
<dbReference type="GO" id="GO:0016787">
    <property type="term" value="F:hydrolase activity"/>
    <property type="evidence" value="ECO:0007669"/>
    <property type="project" value="UniProtKB-KW"/>
</dbReference>
<keyword evidence="2" id="KW-0472">Membrane</keyword>
<reference evidence="3 4" key="1">
    <citation type="journal article" date="2016" name="Nat. Commun.">
        <title>Thousands of microbial genomes shed light on interconnected biogeochemical processes in an aquifer system.</title>
        <authorList>
            <person name="Anantharaman K."/>
            <person name="Brown C.T."/>
            <person name="Hug L.A."/>
            <person name="Sharon I."/>
            <person name="Castelle C.J."/>
            <person name="Probst A.J."/>
            <person name="Thomas B.C."/>
            <person name="Singh A."/>
            <person name="Wilkins M.J."/>
            <person name="Karaoz U."/>
            <person name="Brodie E.L."/>
            <person name="Williams K.H."/>
            <person name="Hubbard S.S."/>
            <person name="Banfield J.F."/>
        </authorList>
    </citation>
    <scope>NUCLEOTIDE SEQUENCE [LARGE SCALE GENOMIC DNA]</scope>
</reference>
<proteinExistence type="predicted"/>